<feature type="transmembrane region" description="Helical" evidence="3">
    <location>
        <begin position="293"/>
        <end position="313"/>
    </location>
</feature>
<sequence>MVAFRRKGIRKLVVIVSLCLLVFIIHQLGYAHDFALDGELSEFVRIINGCTSNVLETSNNFHPIIDSGIPSTVHQLWKTTDVGKYSTELKASRESWKTMFESQNYTVKLWTDNDVLELIKAKYAWLLPTYEGYPRNIQRADMARLLVVHHEGGIYSDLDVYPSSAENIQCLQHLGLHAIFSPTAGTLGLSNHFFMAERGSPFLQWVLYEAKRRGGGLASQRMVLPYLQVFWSTGPMMLTAVFREYAWLYGTLRHDLGLLDQGYGGAVIRHAAGRSWQSFDGQALNYIADHAQIGLLIKGVACLFIVLGFTYVARRYHASLLWM</sequence>
<proteinExistence type="inferred from homology"/>
<name>A0A5N5WIY5_9EURO</name>
<comment type="similarity">
    <text evidence="1">Belongs to the glycosyltransferase 32 family.</text>
</comment>
<keyword evidence="3" id="KW-0812">Transmembrane</keyword>
<dbReference type="AlphaFoldDB" id="A0A5N5WIY5"/>
<dbReference type="SUPFAM" id="SSF53448">
    <property type="entry name" value="Nucleotide-diphospho-sugar transferases"/>
    <property type="match status" value="1"/>
</dbReference>
<dbReference type="GO" id="GO:0000030">
    <property type="term" value="F:mannosyltransferase activity"/>
    <property type="evidence" value="ECO:0007669"/>
    <property type="project" value="TreeGrafter"/>
</dbReference>
<dbReference type="InterPro" id="IPR051706">
    <property type="entry name" value="Glycosyltransferase_domain"/>
</dbReference>
<evidence type="ECO:0000256" key="1">
    <source>
        <dbReference type="ARBA" id="ARBA00009003"/>
    </source>
</evidence>
<gene>
    <name evidence="4" type="ORF">BDV29DRAFT_163757</name>
</gene>
<dbReference type="OrthoDB" id="409543at2759"/>
<dbReference type="GO" id="GO:0051999">
    <property type="term" value="P:mannosyl-inositol phosphorylceramide biosynthetic process"/>
    <property type="evidence" value="ECO:0007669"/>
    <property type="project" value="TreeGrafter"/>
</dbReference>
<dbReference type="Pfam" id="PF04488">
    <property type="entry name" value="Gly_transf_sug"/>
    <property type="match status" value="1"/>
</dbReference>
<dbReference type="GO" id="GO:0016020">
    <property type="term" value="C:membrane"/>
    <property type="evidence" value="ECO:0007669"/>
    <property type="project" value="GOC"/>
</dbReference>
<evidence type="ECO:0000313" key="5">
    <source>
        <dbReference type="Proteomes" id="UP000326565"/>
    </source>
</evidence>
<evidence type="ECO:0000313" key="4">
    <source>
        <dbReference type="EMBL" id="KAB8067092.1"/>
    </source>
</evidence>
<dbReference type="PANTHER" id="PTHR32385">
    <property type="entry name" value="MANNOSYL PHOSPHORYLINOSITOL CERAMIDE SYNTHASE"/>
    <property type="match status" value="1"/>
</dbReference>
<dbReference type="InterPro" id="IPR029044">
    <property type="entry name" value="Nucleotide-diphossugar_trans"/>
</dbReference>
<dbReference type="Gene3D" id="3.90.550.20">
    <property type="match status" value="1"/>
</dbReference>
<organism evidence="4 5">
    <name type="scientific">Aspergillus leporis</name>
    <dbReference type="NCBI Taxonomy" id="41062"/>
    <lineage>
        <taxon>Eukaryota</taxon>
        <taxon>Fungi</taxon>
        <taxon>Dikarya</taxon>
        <taxon>Ascomycota</taxon>
        <taxon>Pezizomycotina</taxon>
        <taxon>Eurotiomycetes</taxon>
        <taxon>Eurotiomycetidae</taxon>
        <taxon>Eurotiales</taxon>
        <taxon>Aspergillaceae</taxon>
        <taxon>Aspergillus</taxon>
        <taxon>Aspergillus subgen. Circumdati</taxon>
    </lineage>
</organism>
<dbReference type="Proteomes" id="UP000326565">
    <property type="component" value="Unassembled WGS sequence"/>
</dbReference>
<evidence type="ECO:0000256" key="3">
    <source>
        <dbReference type="SAM" id="Phobius"/>
    </source>
</evidence>
<keyword evidence="3" id="KW-0472">Membrane</keyword>
<evidence type="ECO:0000256" key="2">
    <source>
        <dbReference type="ARBA" id="ARBA00022679"/>
    </source>
</evidence>
<keyword evidence="5" id="KW-1185">Reference proteome</keyword>
<reference evidence="4 5" key="1">
    <citation type="submission" date="2019-04" db="EMBL/GenBank/DDBJ databases">
        <title>Friends and foes A comparative genomics study of 23 Aspergillus species from section Flavi.</title>
        <authorList>
            <consortium name="DOE Joint Genome Institute"/>
            <person name="Kjaerbolling I."/>
            <person name="Vesth T."/>
            <person name="Frisvad J.C."/>
            <person name="Nybo J.L."/>
            <person name="Theobald S."/>
            <person name="Kildgaard S."/>
            <person name="Isbrandt T."/>
            <person name="Kuo A."/>
            <person name="Sato A."/>
            <person name="Lyhne E.K."/>
            <person name="Kogle M.E."/>
            <person name="Wiebenga A."/>
            <person name="Kun R.S."/>
            <person name="Lubbers R.J."/>
            <person name="Makela M.R."/>
            <person name="Barry K."/>
            <person name="Chovatia M."/>
            <person name="Clum A."/>
            <person name="Daum C."/>
            <person name="Haridas S."/>
            <person name="He G."/>
            <person name="LaButti K."/>
            <person name="Lipzen A."/>
            <person name="Mondo S."/>
            <person name="Riley R."/>
            <person name="Salamov A."/>
            <person name="Simmons B.A."/>
            <person name="Magnuson J.K."/>
            <person name="Henrissat B."/>
            <person name="Mortensen U.H."/>
            <person name="Larsen T.O."/>
            <person name="Devries R.P."/>
            <person name="Grigoriev I.V."/>
            <person name="Machida M."/>
            <person name="Baker S.E."/>
            <person name="Andersen M.R."/>
        </authorList>
    </citation>
    <scope>NUCLEOTIDE SEQUENCE [LARGE SCALE GENOMIC DNA]</scope>
    <source>
        <strain evidence="4 5">CBS 151.66</strain>
    </source>
</reference>
<keyword evidence="2 4" id="KW-0808">Transferase</keyword>
<protein>
    <submittedName>
        <fullName evidence="4">Nucleotide-diphospho-sugar transferase</fullName>
    </submittedName>
</protein>
<keyword evidence="3" id="KW-1133">Transmembrane helix</keyword>
<dbReference type="PANTHER" id="PTHR32385:SF15">
    <property type="entry name" value="INOSITOL PHOSPHOCERAMIDE MANNOSYLTRANSFERASE 1"/>
    <property type="match status" value="1"/>
</dbReference>
<dbReference type="InterPro" id="IPR007577">
    <property type="entry name" value="GlycoTrfase_DXD_sugar-bd_CS"/>
</dbReference>
<dbReference type="EMBL" id="ML732577">
    <property type="protein sequence ID" value="KAB8067092.1"/>
    <property type="molecule type" value="Genomic_DNA"/>
</dbReference>
<accession>A0A5N5WIY5</accession>